<dbReference type="SMART" id="SM00089">
    <property type="entry name" value="PKD"/>
    <property type="match status" value="5"/>
</dbReference>
<feature type="domain" description="Glycosyl hydrolase family 13 catalytic" evidence="2">
    <location>
        <begin position="14"/>
        <end position="571"/>
    </location>
</feature>
<feature type="domain" description="PKD/Chitinase" evidence="1">
    <location>
        <begin position="1011"/>
        <end position="1082"/>
    </location>
</feature>
<feature type="domain" description="PKD/Chitinase" evidence="1">
    <location>
        <begin position="1156"/>
        <end position="1227"/>
    </location>
</feature>
<dbReference type="InterPro" id="IPR013783">
    <property type="entry name" value="Ig-like_fold"/>
</dbReference>
<dbReference type="GO" id="GO:0005975">
    <property type="term" value="P:carbohydrate metabolic process"/>
    <property type="evidence" value="ECO:0007669"/>
    <property type="project" value="InterPro"/>
</dbReference>
<protein>
    <recommendedName>
        <fullName evidence="5">Glycosyl hydrolase family 13 catalytic domain-containing protein</fullName>
    </recommendedName>
</protein>
<dbReference type="Proteomes" id="UP000181790">
    <property type="component" value="Unassembled WGS sequence"/>
</dbReference>
<proteinExistence type="predicted"/>
<organism evidence="3 4">
    <name type="scientific">Arsenicibacter rosenii</name>
    <dbReference type="NCBI Taxonomy" id="1750698"/>
    <lineage>
        <taxon>Bacteria</taxon>
        <taxon>Pseudomonadati</taxon>
        <taxon>Bacteroidota</taxon>
        <taxon>Cytophagia</taxon>
        <taxon>Cytophagales</taxon>
        <taxon>Spirosomataceae</taxon>
        <taxon>Arsenicibacter</taxon>
    </lineage>
</organism>
<feature type="domain" description="PKD/Chitinase" evidence="1">
    <location>
        <begin position="928"/>
        <end position="1010"/>
    </location>
</feature>
<dbReference type="InterPro" id="IPR035986">
    <property type="entry name" value="PKD_dom_sf"/>
</dbReference>
<feature type="domain" description="PKD/Chitinase" evidence="1">
    <location>
        <begin position="1085"/>
        <end position="1154"/>
    </location>
</feature>
<reference evidence="3 4" key="1">
    <citation type="submission" date="2016-10" db="EMBL/GenBank/DDBJ databases">
        <title>Arsenicibacter rosenii gen. nov., sp. nov., an efficient arsenic-methylating bacterium isolated from an arsenic-contaminated paddy soil.</title>
        <authorList>
            <person name="Huang K."/>
        </authorList>
    </citation>
    <scope>NUCLEOTIDE SEQUENCE [LARGE SCALE GENOMIC DNA]</scope>
    <source>
        <strain evidence="3 4">SM-1</strain>
    </source>
</reference>
<accession>A0A1S2VKT3</accession>
<dbReference type="PANTHER" id="PTHR43447">
    <property type="entry name" value="ALPHA-AMYLASE"/>
    <property type="match status" value="1"/>
</dbReference>
<dbReference type="SUPFAM" id="SSF51445">
    <property type="entry name" value="(Trans)glycosidases"/>
    <property type="match status" value="1"/>
</dbReference>
<dbReference type="InterPro" id="IPR006047">
    <property type="entry name" value="GH13_cat_dom"/>
</dbReference>
<dbReference type="SMART" id="SM00642">
    <property type="entry name" value="Aamy"/>
    <property type="match status" value="1"/>
</dbReference>
<dbReference type="InterPro" id="IPR017853">
    <property type="entry name" value="GH"/>
</dbReference>
<evidence type="ECO:0000313" key="3">
    <source>
        <dbReference type="EMBL" id="OIN59374.1"/>
    </source>
</evidence>
<dbReference type="InterPro" id="IPR022409">
    <property type="entry name" value="PKD/Chitinase_dom"/>
</dbReference>
<comment type="caution">
    <text evidence="3">The sequence shown here is derived from an EMBL/GenBank/DDBJ whole genome shotgun (WGS) entry which is preliminary data.</text>
</comment>
<keyword evidence="4" id="KW-1185">Reference proteome</keyword>
<feature type="domain" description="PKD/Chitinase" evidence="1">
    <location>
        <begin position="783"/>
        <end position="866"/>
    </location>
</feature>
<dbReference type="EMBL" id="MORL01000004">
    <property type="protein sequence ID" value="OIN59374.1"/>
    <property type="molecule type" value="Genomic_DNA"/>
</dbReference>
<name>A0A1S2VKT3_9BACT</name>
<sequence>MLQGFYWDYPKTGQGFNWSDTLRLKAQKLGQAGFTHVWYPPFAGNGNKSGGYDPKDLFIGNSQTSLGTLPQITAMVNSFTTNGITPVADMVYNHRDGGRPENNPAVKEYMLNYAGANNGSCNYGDNNTTQTTTYKQPFPSDRVRMVVPVGGSTGLGAGHYYININSRSGGYVGQRYLLYITTNKAGGGSAWDFANGCSASSSATSVNAPNGTYPASLRQGYWVEMNNNKTEFDLNLQAADFNADGDSLFIQAVNLCGNYTDHRIWKIWYGAGNYDIADQGAQNGTNYKLLFQTYTDFTGLPSKRGGLNWNAFRPNWNAQNIAATNGSGYHDTSKGGYGFGGATGTCLGPAWSQQSMDYFNDYDHSQSSGRDTLIAWTKWAYDQLGSKGLRMDAVKHFDPKFVADMLSSMYNSGRVPNLVVGEWYGENLNELQGWVNNVSTHLNLLNPSAASAIPVKVFDFSLRRALKDAIDNGANARQVYFSGLRDGKGMSGFNIVTFLNNHDFRSSNQSYGDALVHTNPILGYAYLLTNNQLGVPSVFYPDYYGYPARNTTFGSDTYPFDYHPAGLSPMKKEIDQLMLVLKKYITGAQGVSYLNHYGGTGNAPASPTNFISGDYNRCLIYQLNGTGAAGGKDVIVAINFDSNPLKVDHAIATQNGIGNGTRFLDVLGRSAFPFGVVDGQNRMYIELPAKSYSVWVRDATPLSATLASAPANGTICPGQSATLTINAVGGTAPYSYSFSSNATATGSSSVVSATASGTYSVTVTDALGLTTIASVVIAQYSVSSLVVSNNTPICAGTPVSLSATTGFSSYTFSGNSMTTSDSSPVLSLTLTAGTYAYTVTATDANGCTAISNASSVTVNALPVTSLSAVGSGLITCAGPATLVASGASSYTLAGPDNYSLAQNTTDFIVTSAGVYTLTGQNTAACLTSATLTVSADQGAPTVSISPSALTLTCASPTASLSVNGTGNIRWDNASTDITRTVSTSGTYSVTLTAANGCTNTASLTVSADQGAPTVSISPSALTLTCASPTASLSVNGTGNIRWDNATTDITRTVSTSGTYSVTLTAANGCTNTASIQVAEDKTPPVAGISGSTSLCTGQSITLTATGSGTYRWEDNSTSPTRTVSPSAGTTYSVTLTGTNGCTATANQSVSVTAPPVVSITPATITVAAGQNVTLSAATANSYLWSTQAMTPQISVSSATAGSATYSVTGTSSGCSATATATVSYTGTPPCNRAAALQVSQSGWMCNGSGLVSLSATGPGSYTLTGPGGTQPMPGGIATVSQAGTYTIATLNGGCLETSTITVAPTTQSPVVSSLTLSSPLTSNTCAVKITGLATGTNFVFRGPNDYVFSNVYRVPVSTTAFALNVRKPGTYWLTTYLGGCSVTNSIVVTGTACP</sequence>
<evidence type="ECO:0008006" key="5">
    <source>
        <dbReference type="Google" id="ProtNLM"/>
    </source>
</evidence>
<evidence type="ECO:0000259" key="2">
    <source>
        <dbReference type="SMART" id="SM00642"/>
    </source>
</evidence>
<dbReference type="Gene3D" id="3.20.20.80">
    <property type="entry name" value="Glycosidases"/>
    <property type="match status" value="2"/>
</dbReference>
<gene>
    <name evidence="3" type="ORF">BLX24_10375</name>
</gene>
<evidence type="ECO:0000313" key="4">
    <source>
        <dbReference type="Proteomes" id="UP000181790"/>
    </source>
</evidence>
<evidence type="ECO:0000259" key="1">
    <source>
        <dbReference type="SMART" id="SM00089"/>
    </source>
</evidence>
<dbReference type="Gene3D" id="2.60.40.10">
    <property type="entry name" value="Immunoglobulins"/>
    <property type="match status" value="2"/>
</dbReference>
<dbReference type="SUPFAM" id="SSF49299">
    <property type="entry name" value="PKD domain"/>
    <property type="match status" value="1"/>
</dbReference>